<feature type="chain" id="PRO_5038994597" description="Lipoprotein" evidence="1">
    <location>
        <begin position="26"/>
        <end position="152"/>
    </location>
</feature>
<organism evidence="2 3">
    <name type="scientific">Candidatus Faecousia excrementigallinarum</name>
    <dbReference type="NCBI Taxonomy" id="2840806"/>
    <lineage>
        <taxon>Bacteria</taxon>
        <taxon>Bacillati</taxon>
        <taxon>Bacillota</taxon>
        <taxon>Clostridia</taxon>
        <taxon>Eubacteriales</taxon>
        <taxon>Oscillospiraceae</taxon>
        <taxon>Faecousia</taxon>
    </lineage>
</organism>
<name>A0A9D0Z345_9FIRM</name>
<feature type="signal peptide" evidence="1">
    <location>
        <begin position="1"/>
        <end position="25"/>
    </location>
</feature>
<keyword evidence="1" id="KW-0732">Signal</keyword>
<reference evidence="2" key="1">
    <citation type="submission" date="2020-10" db="EMBL/GenBank/DDBJ databases">
        <authorList>
            <person name="Gilroy R."/>
        </authorList>
    </citation>
    <scope>NUCLEOTIDE SEQUENCE</scope>
    <source>
        <strain evidence="2">13361</strain>
    </source>
</reference>
<gene>
    <name evidence="2" type="ORF">IAB74_06265</name>
</gene>
<dbReference type="EMBL" id="DVFK01000085">
    <property type="protein sequence ID" value="HIQ68093.1"/>
    <property type="molecule type" value="Genomic_DNA"/>
</dbReference>
<evidence type="ECO:0000256" key="1">
    <source>
        <dbReference type="SAM" id="SignalP"/>
    </source>
</evidence>
<evidence type="ECO:0000313" key="2">
    <source>
        <dbReference type="EMBL" id="HIQ68093.1"/>
    </source>
</evidence>
<evidence type="ECO:0000313" key="3">
    <source>
        <dbReference type="Proteomes" id="UP000886796"/>
    </source>
</evidence>
<sequence>MARFGKMLIITAAALFLWGCSPQEAAQPPHVGVQILVQDEKNRPLRQYTQPEKLQKVLLKLRTLGYTGLPETDPEGLSGETLTLQVRLADGSDAVYQLRRGLYFHRDDRPWKKIDPERAAELESLLQNLPGDELPTAAVFPSLGRIIPDFSS</sequence>
<dbReference type="Proteomes" id="UP000886796">
    <property type="component" value="Unassembled WGS sequence"/>
</dbReference>
<proteinExistence type="predicted"/>
<dbReference type="AlphaFoldDB" id="A0A9D0Z345"/>
<accession>A0A9D0Z345</accession>
<reference evidence="2" key="2">
    <citation type="journal article" date="2021" name="PeerJ">
        <title>Extensive microbial diversity within the chicken gut microbiome revealed by metagenomics and culture.</title>
        <authorList>
            <person name="Gilroy R."/>
            <person name="Ravi A."/>
            <person name="Getino M."/>
            <person name="Pursley I."/>
            <person name="Horton D.L."/>
            <person name="Alikhan N.F."/>
            <person name="Baker D."/>
            <person name="Gharbi K."/>
            <person name="Hall N."/>
            <person name="Watson M."/>
            <person name="Adriaenssens E.M."/>
            <person name="Foster-Nyarko E."/>
            <person name="Jarju S."/>
            <person name="Secka A."/>
            <person name="Antonio M."/>
            <person name="Oren A."/>
            <person name="Chaudhuri R.R."/>
            <person name="La Ragione R."/>
            <person name="Hildebrand F."/>
            <person name="Pallen M.J."/>
        </authorList>
    </citation>
    <scope>NUCLEOTIDE SEQUENCE</scope>
    <source>
        <strain evidence="2">13361</strain>
    </source>
</reference>
<evidence type="ECO:0008006" key="4">
    <source>
        <dbReference type="Google" id="ProtNLM"/>
    </source>
</evidence>
<comment type="caution">
    <text evidence="2">The sequence shown here is derived from an EMBL/GenBank/DDBJ whole genome shotgun (WGS) entry which is preliminary data.</text>
</comment>
<protein>
    <recommendedName>
        <fullName evidence="4">Lipoprotein</fullName>
    </recommendedName>
</protein>